<dbReference type="RefSeq" id="WP_137096182.1">
    <property type="nucleotide sequence ID" value="NZ_SWMS01000014.1"/>
</dbReference>
<evidence type="ECO:0000313" key="1">
    <source>
        <dbReference type="EMBL" id="TKG67050.1"/>
    </source>
</evidence>
<protein>
    <submittedName>
        <fullName evidence="1">Uncharacterized protein</fullName>
    </submittedName>
</protein>
<accession>A0ABY2S095</accession>
<gene>
    <name evidence="1" type="ORF">FCN18_24400</name>
</gene>
<reference evidence="1 2" key="1">
    <citation type="journal article" date="2015" name="Antonie Van Leeuwenhoek">
        <title>Prauserella endophytica sp. nov., an endophytic actinobacterium isolated from Tamarix taklamakanensis.</title>
        <authorList>
            <person name="Liu J.M."/>
            <person name="Habden X."/>
            <person name="Guo L."/>
            <person name="Tuo L."/>
            <person name="Jiang Z.K."/>
            <person name="Liu S.W."/>
            <person name="Liu X.F."/>
            <person name="Chen L."/>
            <person name="Li R.F."/>
            <person name="Zhang Y.Q."/>
            <person name="Sun C.H."/>
        </authorList>
    </citation>
    <scope>NUCLEOTIDE SEQUENCE [LARGE SCALE GENOMIC DNA]</scope>
    <source>
        <strain evidence="1 2">CGMCC 4.7182</strain>
    </source>
</reference>
<dbReference type="EMBL" id="SWMS01000014">
    <property type="protein sequence ID" value="TKG67050.1"/>
    <property type="molecule type" value="Genomic_DNA"/>
</dbReference>
<proteinExistence type="predicted"/>
<sequence>MSKQFEITVTATVAYKPNAEHYPEGSSWDDMLEMDIAAADDNPFFFMDQEETEWSVEGEIQSFDEAEVKA</sequence>
<name>A0ABY2S095_9PSEU</name>
<dbReference type="Proteomes" id="UP000309992">
    <property type="component" value="Unassembled WGS sequence"/>
</dbReference>
<evidence type="ECO:0000313" key="2">
    <source>
        <dbReference type="Proteomes" id="UP000309992"/>
    </source>
</evidence>
<organism evidence="1 2">
    <name type="scientific">Prauserella endophytica</name>
    <dbReference type="NCBI Taxonomy" id="1592324"/>
    <lineage>
        <taxon>Bacteria</taxon>
        <taxon>Bacillati</taxon>
        <taxon>Actinomycetota</taxon>
        <taxon>Actinomycetes</taxon>
        <taxon>Pseudonocardiales</taxon>
        <taxon>Pseudonocardiaceae</taxon>
        <taxon>Prauserella</taxon>
        <taxon>Prauserella coralliicola group</taxon>
    </lineage>
</organism>
<keyword evidence="2" id="KW-1185">Reference proteome</keyword>
<comment type="caution">
    <text evidence="1">The sequence shown here is derived from an EMBL/GenBank/DDBJ whole genome shotgun (WGS) entry which is preliminary data.</text>
</comment>